<dbReference type="AlphaFoldDB" id="A0A6A6SS39"/>
<organism evidence="3 4">
    <name type="scientific">Lophiostoma macrostomum CBS 122681</name>
    <dbReference type="NCBI Taxonomy" id="1314788"/>
    <lineage>
        <taxon>Eukaryota</taxon>
        <taxon>Fungi</taxon>
        <taxon>Dikarya</taxon>
        <taxon>Ascomycota</taxon>
        <taxon>Pezizomycotina</taxon>
        <taxon>Dothideomycetes</taxon>
        <taxon>Pleosporomycetidae</taxon>
        <taxon>Pleosporales</taxon>
        <taxon>Lophiostomataceae</taxon>
        <taxon>Lophiostoma</taxon>
    </lineage>
</organism>
<dbReference type="EMBL" id="MU004478">
    <property type="protein sequence ID" value="KAF2649801.1"/>
    <property type="molecule type" value="Genomic_DNA"/>
</dbReference>
<feature type="signal peptide" evidence="2">
    <location>
        <begin position="1"/>
        <end position="33"/>
    </location>
</feature>
<protein>
    <recommendedName>
        <fullName evidence="5">Lytic polysaccharide monooxygenase</fullName>
    </recommendedName>
</protein>
<name>A0A6A6SS39_9PLEO</name>
<feature type="compositionally biased region" description="Basic and acidic residues" evidence="1">
    <location>
        <begin position="190"/>
        <end position="205"/>
    </location>
</feature>
<feature type="compositionally biased region" description="Basic residues" evidence="1">
    <location>
        <begin position="206"/>
        <end position="217"/>
    </location>
</feature>
<reference evidence="3" key="1">
    <citation type="journal article" date="2020" name="Stud. Mycol.">
        <title>101 Dothideomycetes genomes: a test case for predicting lifestyles and emergence of pathogens.</title>
        <authorList>
            <person name="Haridas S."/>
            <person name="Albert R."/>
            <person name="Binder M."/>
            <person name="Bloem J."/>
            <person name="Labutti K."/>
            <person name="Salamov A."/>
            <person name="Andreopoulos B."/>
            <person name="Baker S."/>
            <person name="Barry K."/>
            <person name="Bills G."/>
            <person name="Bluhm B."/>
            <person name="Cannon C."/>
            <person name="Castanera R."/>
            <person name="Culley D."/>
            <person name="Daum C."/>
            <person name="Ezra D."/>
            <person name="Gonzalez J."/>
            <person name="Henrissat B."/>
            <person name="Kuo A."/>
            <person name="Liang C."/>
            <person name="Lipzen A."/>
            <person name="Lutzoni F."/>
            <person name="Magnuson J."/>
            <person name="Mondo S."/>
            <person name="Nolan M."/>
            <person name="Ohm R."/>
            <person name="Pangilinan J."/>
            <person name="Park H.-J."/>
            <person name="Ramirez L."/>
            <person name="Alfaro M."/>
            <person name="Sun H."/>
            <person name="Tritt A."/>
            <person name="Yoshinaga Y."/>
            <person name="Zwiers L.-H."/>
            <person name="Turgeon B."/>
            <person name="Goodwin S."/>
            <person name="Spatafora J."/>
            <person name="Crous P."/>
            <person name="Grigoriev I."/>
        </authorList>
    </citation>
    <scope>NUCLEOTIDE SEQUENCE</scope>
    <source>
        <strain evidence="3">CBS 122681</strain>
    </source>
</reference>
<dbReference type="Proteomes" id="UP000799324">
    <property type="component" value="Unassembled WGS sequence"/>
</dbReference>
<feature type="region of interest" description="Disordered" evidence="1">
    <location>
        <begin position="176"/>
        <end position="217"/>
    </location>
</feature>
<keyword evidence="4" id="KW-1185">Reference proteome</keyword>
<proteinExistence type="predicted"/>
<feature type="chain" id="PRO_5025334735" description="Lytic polysaccharide monooxygenase" evidence="2">
    <location>
        <begin position="34"/>
        <end position="217"/>
    </location>
</feature>
<dbReference type="OrthoDB" id="3783962at2759"/>
<sequence length="217" mass="23802">MSAAAWLLRPKALLAPWCLVLVLLVAILADASSNFHHPPPGTQSFAFPQPIIQPTASSTISPGATFTVTWNASTHFSNITLELWDNTTIGYSRLFSPTLSSCYRWNPPYCGNIAVNVANTGSYDWVIPTPSTDDWPSKQSVFRIKMYVIDYWKPDVGNLAPVLSFSDWFAFSGNGKAAAQDEGGASAKESTSETKNETRSADKAARSAHSKRLLWKR</sequence>
<evidence type="ECO:0000256" key="1">
    <source>
        <dbReference type="SAM" id="MobiDB-lite"/>
    </source>
</evidence>
<keyword evidence="2" id="KW-0732">Signal</keyword>
<evidence type="ECO:0000313" key="3">
    <source>
        <dbReference type="EMBL" id="KAF2649801.1"/>
    </source>
</evidence>
<evidence type="ECO:0000313" key="4">
    <source>
        <dbReference type="Proteomes" id="UP000799324"/>
    </source>
</evidence>
<accession>A0A6A6SS39</accession>
<evidence type="ECO:0000256" key="2">
    <source>
        <dbReference type="SAM" id="SignalP"/>
    </source>
</evidence>
<gene>
    <name evidence="3" type="ORF">K491DRAFT_721333</name>
</gene>
<evidence type="ECO:0008006" key="5">
    <source>
        <dbReference type="Google" id="ProtNLM"/>
    </source>
</evidence>